<proteinExistence type="predicted"/>
<keyword evidence="1" id="KW-1133">Transmembrane helix</keyword>
<dbReference type="Proteomes" id="UP000268321">
    <property type="component" value="Unassembled WGS sequence"/>
</dbReference>
<sequence length="302" mass="35005">MDTLSPPQQETFNEFVAITDISCDENILPKAIALLERHDFDLNNSVLAFFDRGLEVPPEPEHGLFPELEDRLLSSSAERFESSAVHRNLQKDFVMNDLFPKLMKASRIPNRWVGDLRIYRARKELSEKGDAQAPAPRKLSVWWMLLLVFPKTLTLILTALRYLLGLNSITYEKTPAKFDYNKYLTLYSILHDINDPNTLSRYDVATENFNESHEHCQKEYSFFVAMLMDDRSADLAHMLLKNLTFKAMFDKFTGEFKECRLFLANVDRSPEALEVAQVYRYRRLPYIFVAANVSRDPAIMSS</sequence>
<keyword evidence="1" id="KW-0812">Transmembrane</keyword>
<feature type="non-terminal residue" evidence="2">
    <location>
        <position position="302"/>
    </location>
</feature>
<evidence type="ECO:0000313" key="3">
    <source>
        <dbReference type="Proteomes" id="UP000268321"/>
    </source>
</evidence>
<protein>
    <submittedName>
        <fullName evidence="2">Uncharacterized protein</fullName>
    </submittedName>
</protein>
<evidence type="ECO:0000313" key="2">
    <source>
        <dbReference type="EMBL" id="RKP29092.1"/>
    </source>
</evidence>
<name>A0A4P9Z9V9_9ASCO</name>
<organism evidence="2 3">
    <name type="scientific">Metschnikowia bicuspidata</name>
    <dbReference type="NCBI Taxonomy" id="27322"/>
    <lineage>
        <taxon>Eukaryota</taxon>
        <taxon>Fungi</taxon>
        <taxon>Dikarya</taxon>
        <taxon>Ascomycota</taxon>
        <taxon>Saccharomycotina</taxon>
        <taxon>Pichiomycetes</taxon>
        <taxon>Metschnikowiaceae</taxon>
        <taxon>Metschnikowia</taxon>
    </lineage>
</organism>
<gene>
    <name evidence="2" type="ORF">METBISCDRAFT_28513</name>
</gene>
<dbReference type="CDD" id="cd14273">
    <property type="entry name" value="UBA_TAP-C_like"/>
    <property type="match status" value="1"/>
</dbReference>
<evidence type="ECO:0000256" key="1">
    <source>
        <dbReference type="SAM" id="Phobius"/>
    </source>
</evidence>
<dbReference type="Pfam" id="PF14555">
    <property type="entry name" value="UBA_4"/>
    <property type="match status" value="1"/>
</dbReference>
<reference evidence="3" key="1">
    <citation type="journal article" date="2018" name="Nat. Microbiol.">
        <title>Leveraging single-cell genomics to expand the fungal tree of life.</title>
        <authorList>
            <person name="Ahrendt S.R."/>
            <person name="Quandt C.A."/>
            <person name="Ciobanu D."/>
            <person name="Clum A."/>
            <person name="Salamov A."/>
            <person name="Andreopoulos B."/>
            <person name="Cheng J.F."/>
            <person name="Woyke T."/>
            <person name="Pelin A."/>
            <person name="Henrissat B."/>
            <person name="Reynolds N.K."/>
            <person name="Benny G.L."/>
            <person name="Smith M.E."/>
            <person name="James T.Y."/>
            <person name="Grigoriev I.V."/>
        </authorList>
    </citation>
    <scope>NUCLEOTIDE SEQUENCE [LARGE SCALE GENOMIC DNA]</scope>
    <source>
        <strain evidence="3">Baker2002</strain>
    </source>
</reference>
<accession>A0A4P9Z9V9</accession>
<dbReference type="EMBL" id="ML004511">
    <property type="protein sequence ID" value="RKP29092.1"/>
    <property type="molecule type" value="Genomic_DNA"/>
</dbReference>
<keyword evidence="1" id="KW-0472">Membrane</keyword>
<feature type="transmembrane region" description="Helical" evidence="1">
    <location>
        <begin position="141"/>
        <end position="164"/>
    </location>
</feature>
<dbReference type="AlphaFoldDB" id="A0A4P9Z9V9"/>
<keyword evidence="3" id="KW-1185">Reference proteome</keyword>
<dbReference type="OrthoDB" id="1026733at2759"/>